<comment type="caution">
    <text evidence="3">The sequence shown here is derived from an EMBL/GenBank/DDBJ whole genome shotgun (WGS) entry which is preliminary data.</text>
</comment>
<dbReference type="Pfam" id="PF04900">
    <property type="entry name" value="Fcf1"/>
    <property type="match status" value="1"/>
</dbReference>
<protein>
    <submittedName>
        <fullName evidence="3">Uncharacterized protein</fullName>
    </submittedName>
</protein>
<dbReference type="OMA" id="HNEETAY"/>
<name>A0A1Y3DGU8_PLAKN</name>
<dbReference type="AlphaFoldDB" id="A0A1Y3DGU8"/>
<dbReference type="GO" id="GO:0032040">
    <property type="term" value="C:small-subunit processome"/>
    <property type="evidence" value="ECO:0007669"/>
    <property type="project" value="InterPro"/>
</dbReference>
<organism evidence="3 4">
    <name type="scientific">Plasmodium knowlesi</name>
    <dbReference type="NCBI Taxonomy" id="5850"/>
    <lineage>
        <taxon>Eukaryota</taxon>
        <taxon>Sar</taxon>
        <taxon>Alveolata</taxon>
        <taxon>Apicomplexa</taxon>
        <taxon>Aconoidasida</taxon>
        <taxon>Haemosporida</taxon>
        <taxon>Plasmodiidae</taxon>
        <taxon>Plasmodium</taxon>
        <taxon>Plasmodium (Plasmodium)</taxon>
    </lineage>
</organism>
<evidence type="ECO:0000256" key="1">
    <source>
        <dbReference type="ARBA" id="ARBA00023242"/>
    </source>
</evidence>
<feature type="region of interest" description="Disordered" evidence="2">
    <location>
        <begin position="142"/>
        <end position="207"/>
    </location>
</feature>
<feature type="region of interest" description="Disordered" evidence="2">
    <location>
        <begin position="288"/>
        <end position="318"/>
    </location>
</feature>
<dbReference type="OrthoDB" id="25675at2759"/>
<gene>
    <name evidence="3" type="ORF">PKNOH_S140262700</name>
</gene>
<keyword evidence="1" id="KW-0539">Nucleus</keyword>
<sequence length="318" mass="36576">MKLDRKKDFKKKLVTCFSLLQVSDPIKVIVDETFIHLCIVHKIPMKEELAKLINRQLMLMTTKCISTCAKKTHNEETAYGIRKITHYKCNHNDDNVRNSVDMFLKKMNSERNSPFSVNNFFENEISVTHNFDSVCNVKGNPSRGKALNGDEAPQTVSAGVETQQVEEETNTEVNQPEGEGAPKGEEATTEEKQPKEEESQNVGQSEWKVQLSDSMKCIIDLVKNNNEKKFFVATNNNELRSFLRKVFIVPIIYISEGGTIKMENLSTKNTNKKAVVELRKMKMLKWERELKMSEQKRDKDKVKKNGKKKKKTRGRNGR</sequence>
<dbReference type="InterPro" id="IPR006984">
    <property type="entry name" value="Fcf1/UTP23"/>
</dbReference>
<evidence type="ECO:0000313" key="4">
    <source>
        <dbReference type="Proteomes" id="UP000195012"/>
    </source>
</evidence>
<dbReference type="VEuPathDB" id="PlasmoDB:PKNH_1444700"/>
<feature type="compositionally biased region" description="Basic and acidic residues" evidence="2">
    <location>
        <begin position="288"/>
        <end position="303"/>
    </location>
</feature>
<dbReference type="Gene3D" id="3.40.50.1010">
    <property type="entry name" value="5'-nuclease"/>
    <property type="match status" value="2"/>
</dbReference>
<evidence type="ECO:0000256" key="2">
    <source>
        <dbReference type="SAM" id="MobiDB-lite"/>
    </source>
</evidence>
<dbReference type="PANTHER" id="PTHR12416">
    <property type="entry name" value="RRNA-PROCESSING PROTEIN UTP23 HOMOLOG"/>
    <property type="match status" value="1"/>
</dbReference>
<proteinExistence type="predicted"/>
<reference evidence="3 4" key="1">
    <citation type="submission" date="2017-05" db="EMBL/GenBank/DDBJ databases">
        <title>PacBio assembly of a Plasmodium knowlesi genome sequence with Hi-C correction and manual annotation of the SICAvar gene family.</title>
        <authorList>
            <person name="Lapp S.A."/>
            <person name="Geraldo J.A."/>
            <person name="Chien J.-T."/>
            <person name="Ay F."/>
            <person name="Pakala S.B."/>
            <person name="Batugedara G."/>
            <person name="Humphrey J.C."/>
            <person name="Debarry J.D."/>
            <person name="Le Roch K.G."/>
            <person name="Galinski M.R."/>
            <person name="Kissinger J.C."/>
        </authorList>
    </citation>
    <scope>NUCLEOTIDE SEQUENCE [LARGE SCALE GENOMIC DNA]</scope>
    <source>
        <strain evidence="4">Malayan Strain Pk1 (A+)</strain>
    </source>
</reference>
<dbReference type="VEuPathDB" id="PlasmoDB:PKNOH_S140262700"/>
<dbReference type="eggNOG" id="KOG3164">
    <property type="taxonomic scope" value="Eukaryota"/>
</dbReference>
<dbReference type="Proteomes" id="UP000195012">
    <property type="component" value="Unassembled WGS sequence"/>
</dbReference>
<evidence type="ECO:0000313" key="3">
    <source>
        <dbReference type="EMBL" id="OTN64183.1"/>
    </source>
</evidence>
<dbReference type="EMBL" id="NETL01000028">
    <property type="protein sequence ID" value="OTN64183.1"/>
    <property type="molecule type" value="Genomic_DNA"/>
</dbReference>
<feature type="compositionally biased region" description="Basic and acidic residues" evidence="2">
    <location>
        <begin position="180"/>
        <end position="198"/>
    </location>
</feature>
<feature type="compositionally biased region" description="Basic residues" evidence="2">
    <location>
        <begin position="304"/>
        <end position="318"/>
    </location>
</feature>
<accession>A0A1Y3DGU8</accession>